<evidence type="ECO:0000256" key="2">
    <source>
        <dbReference type="ARBA" id="ARBA00022729"/>
    </source>
</evidence>
<protein>
    <recommendedName>
        <fullName evidence="6">VWFD domain-containing protein</fullName>
    </recommendedName>
</protein>
<comment type="subcellular location">
    <subcellularLocation>
        <location evidence="1">Membrane</location>
    </subcellularLocation>
</comment>
<dbReference type="PROSITE" id="PS51233">
    <property type="entry name" value="VWFD"/>
    <property type="match status" value="3"/>
</dbReference>
<dbReference type="SMART" id="SM00216">
    <property type="entry name" value="VWD"/>
    <property type="match status" value="2"/>
</dbReference>
<organism evidence="7 8">
    <name type="scientific">Salarias fasciatus</name>
    <name type="common">Jewelled blenny</name>
    <name type="synonym">Blennius fasciatus</name>
    <dbReference type="NCBI Taxonomy" id="181472"/>
    <lineage>
        <taxon>Eukaryota</taxon>
        <taxon>Metazoa</taxon>
        <taxon>Chordata</taxon>
        <taxon>Craniata</taxon>
        <taxon>Vertebrata</taxon>
        <taxon>Euteleostomi</taxon>
        <taxon>Actinopterygii</taxon>
        <taxon>Neopterygii</taxon>
        <taxon>Teleostei</taxon>
        <taxon>Neoteleostei</taxon>
        <taxon>Acanthomorphata</taxon>
        <taxon>Ovalentaria</taxon>
        <taxon>Blenniimorphae</taxon>
        <taxon>Blenniiformes</taxon>
        <taxon>Blennioidei</taxon>
        <taxon>Blenniidae</taxon>
        <taxon>Salariinae</taxon>
        <taxon>Salarias</taxon>
    </lineage>
</organism>
<dbReference type="GO" id="GO:0016020">
    <property type="term" value="C:membrane"/>
    <property type="evidence" value="ECO:0007669"/>
    <property type="project" value="UniProtKB-SubCell"/>
</dbReference>
<dbReference type="Pfam" id="PF08742">
    <property type="entry name" value="C8"/>
    <property type="match status" value="2"/>
</dbReference>
<keyword evidence="8" id="KW-1185">Reference proteome</keyword>
<dbReference type="PANTHER" id="PTHR46160">
    <property type="entry name" value="ALPHA-TECTORIN-RELATED"/>
    <property type="match status" value="1"/>
</dbReference>
<evidence type="ECO:0000313" key="8">
    <source>
        <dbReference type="Proteomes" id="UP000472267"/>
    </source>
</evidence>
<feature type="domain" description="VWFD" evidence="6">
    <location>
        <begin position="724"/>
        <end position="831"/>
    </location>
</feature>
<accession>A0A672FUN3</accession>
<evidence type="ECO:0000256" key="5">
    <source>
        <dbReference type="ARBA" id="ARBA00023180"/>
    </source>
</evidence>
<keyword evidence="2" id="KW-0732">Signal</keyword>
<evidence type="ECO:0000256" key="3">
    <source>
        <dbReference type="ARBA" id="ARBA00023136"/>
    </source>
</evidence>
<dbReference type="Pfam" id="PF01826">
    <property type="entry name" value="TIL"/>
    <property type="match status" value="2"/>
</dbReference>
<dbReference type="FunFam" id="2.10.25.10:FF:000055">
    <property type="entry name" value="alpha-tectorin isoform X1"/>
    <property type="match status" value="1"/>
</dbReference>
<reference evidence="7" key="1">
    <citation type="submission" date="2025-08" db="UniProtKB">
        <authorList>
            <consortium name="Ensembl"/>
        </authorList>
    </citation>
    <scope>IDENTIFICATION</scope>
</reference>
<proteinExistence type="predicted"/>
<dbReference type="InterPro" id="IPR002919">
    <property type="entry name" value="TIL_dom"/>
</dbReference>
<name>A0A672FUN3_SALFA</name>
<evidence type="ECO:0000256" key="1">
    <source>
        <dbReference type="ARBA" id="ARBA00004370"/>
    </source>
</evidence>
<feature type="domain" description="VWFD" evidence="6">
    <location>
        <begin position="252"/>
        <end position="435"/>
    </location>
</feature>
<dbReference type="Pfam" id="PF00094">
    <property type="entry name" value="VWD"/>
    <property type="match status" value="3"/>
</dbReference>
<dbReference type="InterPro" id="IPR014853">
    <property type="entry name" value="VWF/SSPO/ZAN-like_Cys-rich_dom"/>
</dbReference>
<dbReference type="SUPFAM" id="SSF57567">
    <property type="entry name" value="Serine protease inhibitors"/>
    <property type="match status" value="3"/>
</dbReference>
<dbReference type="SMART" id="SM00832">
    <property type="entry name" value="C8"/>
    <property type="match status" value="2"/>
</dbReference>
<evidence type="ECO:0000259" key="6">
    <source>
        <dbReference type="PROSITE" id="PS51233"/>
    </source>
</evidence>
<dbReference type="Gene3D" id="2.10.25.10">
    <property type="entry name" value="Laminin"/>
    <property type="match status" value="2"/>
</dbReference>
<dbReference type="AlphaFoldDB" id="A0A672FUN3"/>
<keyword evidence="3" id="KW-0472">Membrane</keyword>
<dbReference type="CDD" id="cd19941">
    <property type="entry name" value="TIL"/>
    <property type="match status" value="2"/>
</dbReference>
<sequence>ICRPAAFQFSCQTIQRRTCNMAGDPHCYTFDNQVFHFQGTCTYVLSEQCGSALPYYRVEGKNEHRGSTRVSWVRLVKVFVYDEVIELVKGHRGKPGCDVRCGGLDCSGCTAEQTALYSTTLFCGIIQSSSGPFAACHQQHPPERFEESCVHDLCVGGGSQPLLCQAIEPYASLCQQNGVQVSWRRPGFCEIPCPANSHFESQGTGCPPTCVNPNSTDDCPFPGQESCVCNAGYVLSAGVCIPHAECGCSFEGRYYSSGETVILGEDCGTRCSCRYGSMTCSSHLCGPHESCSVEEGERGCRPNGFLLSVNKSWQIVIYFMLIGADIITFLLFCLQVNGDFVSTPISLNNGTVQVYQSGFFVVINTDFGLEVSYDTNHHVRISVPLDYRNSTCGLCGNFNNRPEDDFRTRQGAIVSSDVDFANSWRASGDDEPSCDVRCGGLDCSGCTAEQTELYSTTAHCGIIQSSSGPFAACHQQHPPQRFVESCVYDLCVGGGYQPFLCQAIEAYASQCQQNGVQVSWRRPGFCEIPCPANSHFESQGTGCPPTCVNPNFTEDCPLPARESCVCNAGYVLSAGVCVPHAECGCSFEGRYYSSGETVILGEDCGRRCSCSYGSMTCSSHACGPHESCSVEEGERGCRPNSYATCWIRDYALMCQQNGVVLEEWRNVTGCEGCQCDDGFVLNGNQCVPPTSCGCYHQGRYRSCGPQESCRVVEGVFGCHPKPHGTCYASGDPHYKTFDGMKYDFQGTCRYILAKDCNATGLRQFSVEAKNEPWNGQLVSVTAEVFVKVWGYEVRMSRNNRGMVEVRGIISKCLISAKLSIFPSADDISPQL</sequence>
<dbReference type="InterPro" id="IPR025615">
    <property type="entry name" value="TILa_dom"/>
</dbReference>
<evidence type="ECO:0000256" key="4">
    <source>
        <dbReference type="ARBA" id="ARBA00023157"/>
    </source>
</evidence>
<keyword evidence="4" id="KW-1015">Disulfide bond</keyword>
<dbReference type="InterPro" id="IPR001846">
    <property type="entry name" value="VWF_type-D"/>
</dbReference>
<dbReference type="Pfam" id="PF12714">
    <property type="entry name" value="TILa"/>
    <property type="match status" value="2"/>
</dbReference>
<dbReference type="InterPro" id="IPR052749">
    <property type="entry name" value="Alpha-tectorin"/>
</dbReference>
<reference evidence="7" key="2">
    <citation type="submission" date="2025-09" db="UniProtKB">
        <authorList>
            <consortium name="Ensembl"/>
        </authorList>
    </citation>
    <scope>IDENTIFICATION</scope>
</reference>
<dbReference type="Proteomes" id="UP000472267">
    <property type="component" value="Unassembled WGS sequence"/>
</dbReference>
<dbReference type="Ensembl" id="ENSSFAT00005002543.1">
    <property type="protein sequence ID" value="ENSSFAP00005002344.1"/>
    <property type="gene ID" value="ENSSFAG00005001605.1"/>
</dbReference>
<dbReference type="InterPro" id="IPR036084">
    <property type="entry name" value="Ser_inhib-like_sf"/>
</dbReference>
<dbReference type="PANTHER" id="PTHR46160:SF9">
    <property type="entry name" value="PROTEIN PRY2-RELATED"/>
    <property type="match status" value="1"/>
</dbReference>
<feature type="domain" description="VWFD" evidence="6">
    <location>
        <begin position="17"/>
        <end position="207"/>
    </location>
</feature>
<keyword evidence="5" id="KW-0325">Glycoprotein</keyword>
<evidence type="ECO:0000313" key="7">
    <source>
        <dbReference type="Ensembl" id="ENSSFAP00005002344.1"/>
    </source>
</evidence>